<dbReference type="GeneID" id="29452422"/>
<evidence type="ECO:0000313" key="9">
    <source>
        <dbReference type="Proteomes" id="UP000181870"/>
    </source>
</evidence>
<protein>
    <submittedName>
        <fullName evidence="5">TetR/AcrR family transcriptional regulator</fullName>
    </submittedName>
    <submittedName>
        <fullName evidence="8">Transcriptional regulator, TetR family</fullName>
    </submittedName>
</protein>
<dbReference type="PATRIC" id="fig|28116.10.peg.4934"/>
<reference evidence="7" key="5">
    <citation type="submission" date="2019-07" db="EMBL/GenBank/DDBJ databases">
        <authorList>
            <person name="Ross B.D."/>
            <person name="Verster A.J."/>
            <person name="Radey M.C."/>
            <person name="Schmidtke D.T."/>
            <person name="Pope C.E."/>
            <person name="Hoffman L.R."/>
            <person name="Hajjar A."/>
            <person name="Peterson S.B."/>
            <person name="Borenstein E."/>
            <person name="Mougous J.D."/>
        </authorList>
    </citation>
    <scope>NUCLEOTIDE SEQUENCE</scope>
    <source>
        <strain evidence="7">3725 D1 iv</strain>
    </source>
</reference>
<evidence type="ECO:0000256" key="2">
    <source>
        <dbReference type="PROSITE-ProRule" id="PRU00335"/>
    </source>
</evidence>
<accession>A0A139KPE4</accession>
<evidence type="ECO:0000313" key="11">
    <source>
        <dbReference type="Proteomes" id="UP000375690"/>
    </source>
</evidence>
<feature type="DNA-binding region" description="H-T-H motif" evidence="2">
    <location>
        <begin position="27"/>
        <end position="46"/>
    </location>
</feature>
<reference evidence="7" key="3">
    <citation type="journal article" date="2018" name="Nature">
        <title>Human gut bacteria contain acquired interbacterial defence systems.</title>
        <authorList>
            <person name="Ross B.D."/>
            <person name="Verster A.J."/>
            <person name="Radey M.C."/>
            <person name="Schmidtke D.T."/>
            <person name="Pope C.E."/>
            <person name="Hoffman L.R."/>
            <person name="Hajjar A."/>
            <person name="Peterson S.B."/>
            <person name="Borenstein E."/>
            <person name="Mougous J."/>
        </authorList>
    </citation>
    <scope>NUCLEOTIDE SEQUENCE</scope>
    <source>
        <strain evidence="7">3725 D1 iv</strain>
    </source>
</reference>
<dbReference type="Proteomes" id="UP000375690">
    <property type="component" value="Unassembled WGS sequence"/>
</dbReference>
<dbReference type="AlphaFoldDB" id="A0A139KPE4"/>
<name>A0A139KPE4_BACOV</name>
<evidence type="ECO:0000313" key="4">
    <source>
        <dbReference type="EMBL" id="KAA4100333.1"/>
    </source>
</evidence>
<keyword evidence="12" id="KW-1185">Reference proteome</keyword>
<keyword evidence="1 2" id="KW-0238">DNA-binding</keyword>
<dbReference type="Proteomes" id="UP000181870">
    <property type="component" value="Unassembled WGS sequence"/>
</dbReference>
<dbReference type="Proteomes" id="UP000318823">
    <property type="component" value="Chromosome"/>
</dbReference>
<dbReference type="SUPFAM" id="SSF46689">
    <property type="entry name" value="Homeodomain-like"/>
    <property type="match status" value="1"/>
</dbReference>
<dbReference type="Proteomes" id="UP000473905">
    <property type="component" value="Unassembled WGS sequence"/>
</dbReference>
<dbReference type="PROSITE" id="PS50977">
    <property type="entry name" value="HTH_TETR_2"/>
    <property type="match status" value="1"/>
</dbReference>
<dbReference type="InterPro" id="IPR001647">
    <property type="entry name" value="HTH_TetR"/>
</dbReference>
<dbReference type="Gene3D" id="1.10.357.10">
    <property type="entry name" value="Tetracycline Repressor, domain 2"/>
    <property type="match status" value="1"/>
</dbReference>
<dbReference type="EMBL" id="VWKB01000011">
    <property type="protein sequence ID" value="KAA4100333.1"/>
    <property type="molecule type" value="Genomic_DNA"/>
</dbReference>
<dbReference type="EMBL" id="JAQNZF010000018">
    <property type="protein sequence ID" value="MDC2743420.1"/>
    <property type="molecule type" value="Genomic_DNA"/>
</dbReference>
<reference evidence="10" key="2">
    <citation type="journal article" date="2018" name="J. Anim. Genet.">
        <title>Acquired interbacterial defense systems protect against interspecies antagonism in the human gut microbiome.</title>
        <authorList>
            <person name="Ross B.D."/>
            <person name="Verster A.J."/>
            <person name="Radey M.C."/>
            <person name="Schmidtke D.T."/>
            <person name="Pope C.E."/>
            <person name="Hoffman L.R."/>
            <person name="Hajjar A."/>
            <person name="Peterson S.B."/>
            <person name="Borenstein E."/>
            <person name="Mougous J."/>
        </authorList>
    </citation>
    <scope>NUCLEOTIDE SEQUENCE [LARGE SCALE GENOMIC DNA]</scope>
    <source>
        <strain evidence="10">3725 D1 iv</strain>
    </source>
</reference>
<evidence type="ECO:0000313" key="7">
    <source>
        <dbReference type="EMBL" id="QDM09373.1"/>
    </source>
</evidence>
<gene>
    <name evidence="7" type="ORF">DYI28_11995</name>
    <name evidence="5" type="ORF">F3B53_01410</name>
    <name evidence="4" type="ORF">F3D66_08805</name>
    <name evidence="6" type="ORF">PO382_14440</name>
    <name evidence="8" type="ORF">SAMN05192582_10583</name>
</gene>
<reference evidence="6" key="6">
    <citation type="submission" date="2022-10" db="EMBL/GenBank/DDBJ databases">
        <title>Human gut microbiome strain richness.</title>
        <authorList>
            <person name="Chen-Liaw A."/>
        </authorList>
    </citation>
    <scope>NUCLEOTIDE SEQUENCE</scope>
    <source>
        <strain evidence="6">BSD2780120875st1_E1_BSD2780120875_150330</strain>
    </source>
</reference>
<reference evidence="8 9" key="1">
    <citation type="submission" date="2016-10" db="EMBL/GenBank/DDBJ databases">
        <authorList>
            <person name="de Groot N.N."/>
        </authorList>
    </citation>
    <scope>NUCLEOTIDE SEQUENCE [LARGE SCALE GENOMIC DNA]</scope>
    <source>
        <strain evidence="8 9">NLAE-zl-C57</strain>
    </source>
</reference>
<dbReference type="InterPro" id="IPR009057">
    <property type="entry name" value="Homeodomain-like_sf"/>
</dbReference>
<dbReference type="GO" id="GO:0003677">
    <property type="term" value="F:DNA binding"/>
    <property type="evidence" value="ECO:0007669"/>
    <property type="project" value="UniProtKB-UniRule"/>
</dbReference>
<evidence type="ECO:0000313" key="10">
    <source>
        <dbReference type="Proteomes" id="UP000318823"/>
    </source>
</evidence>
<dbReference type="EMBL" id="CP041395">
    <property type="protein sequence ID" value="QDM09373.1"/>
    <property type="molecule type" value="Genomic_DNA"/>
</dbReference>
<dbReference type="RefSeq" id="WP_004296744.1">
    <property type="nucleotide sequence ID" value="NZ_BAABYV010000001.1"/>
</dbReference>
<dbReference type="EMBL" id="FNDO01000058">
    <property type="protein sequence ID" value="SDI60248.1"/>
    <property type="molecule type" value="Genomic_DNA"/>
</dbReference>
<evidence type="ECO:0000259" key="3">
    <source>
        <dbReference type="PROSITE" id="PS50977"/>
    </source>
</evidence>
<sequence>MNPETLRCRILDYTKREMYQHGADGLTMDDIARGMKMSKRTLYKLFPSKTSLFRVCLSDFANGIRSRIQQKQIRMDSSCMEALFITVDGYLTLLHSLGKKLLMDIAADREYRAAFEREEAFWLQQLIDVLTHCKICGYLLPGVDPDRFAPDLQEVIYQSSLQGTPYLVQRMLNYTLLRGLFKMDGIRYIDEHLKPDNLNVCV</sequence>
<evidence type="ECO:0000313" key="6">
    <source>
        <dbReference type="EMBL" id="MDC2743420.1"/>
    </source>
</evidence>
<dbReference type="EMBL" id="VWFC01000001">
    <property type="protein sequence ID" value="KAB1331449.1"/>
    <property type="molecule type" value="Genomic_DNA"/>
</dbReference>
<dbReference type="Proteomes" id="UP001219389">
    <property type="component" value="Unassembled WGS sequence"/>
</dbReference>
<reference evidence="11 12" key="4">
    <citation type="journal article" date="2019" name="Nat. Med.">
        <title>A library of human gut bacterial isolates paired with longitudinal multiomics data enables mechanistic microbiome research.</title>
        <authorList>
            <person name="Poyet M."/>
            <person name="Groussin M."/>
            <person name="Gibbons S.M."/>
            <person name="Avila-Pacheco J."/>
            <person name="Jiang X."/>
            <person name="Kearney S.M."/>
            <person name="Perrotta A.R."/>
            <person name="Berdy B."/>
            <person name="Zhao S."/>
            <person name="Lieberman T.D."/>
            <person name="Swanson P.K."/>
            <person name="Smith M."/>
            <person name="Roesemann S."/>
            <person name="Alexander J.E."/>
            <person name="Rich S.A."/>
            <person name="Livny J."/>
            <person name="Vlamakis H."/>
            <person name="Clish C."/>
            <person name="Bullock K."/>
            <person name="Deik A."/>
            <person name="Scott J."/>
            <person name="Pierce K.A."/>
            <person name="Xavier R.J."/>
            <person name="Alm E.J."/>
        </authorList>
    </citation>
    <scope>NUCLEOTIDE SEQUENCE [LARGE SCALE GENOMIC DNA]</scope>
    <source>
        <strain evidence="4 12">BIOML-A134</strain>
        <strain evidence="5 11">BIOML-A2</strain>
    </source>
</reference>
<evidence type="ECO:0000256" key="1">
    <source>
        <dbReference type="ARBA" id="ARBA00023125"/>
    </source>
</evidence>
<organism evidence="5 11">
    <name type="scientific">Bacteroides ovatus</name>
    <dbReference type="NCBI Taxonomy" id="28116"/>
    <lineage>
        <taxon>Bacteria</taxon>
        <taxon>Pseudomonadati</taxon>
        <taxon>Bacteroidota</taxon>
        <taxon>Bacteroidia</taxon>
        <taxon>Bacteroidales</taxon>
        <taxon>Bacteroidaceae</taxon>
        <taxon>Bacteroides</taxon>
    </lineage>
</organism>
<evidence type="ECO:0000313" key="12">
    <source>
        <dbReference type="Proteomes" id="UP000473905"/>
    </source>
</evidence>
<evidence type="ECO:0000313" key="8">
    <source>
        <dbReference type="EMBL" id="SDI60248.1"/>
    </source>
</evidence>
<dbReference type="STRING" id="28116.Bovatus_01998"/>
<feature type="domain" description="HTH tetR-type" evidence="3">
    <location>
        <begin position="4"/>
        <end position="64"/>
    </location>
</feature>
<evidence type="ECO:0000313" key="5">
    <source>
        <dbReference type="EMBL" id="KAB1331449.1"/>
    </source>
</evidence>
<proteinExistence type="predicted"/>
<dbReference type="Pfam" id="PF00440">
    <property type="entry name" value="TetR_N"/>
    <property type="match status" value="1"/>
</dbReference>